<dbReference type="AlphaFoldDB" id="A0A4Z0YFN9"/>
<protein>
    <submittedName>
        <fullName evidence="1">Uncharacterized protein</fullName>
    </submittedName>
</protein>
<gene>
    <name evidence="1" type="ORF">E0Z10_g10040</name>
</gene>
<feature type="non-terminal residue" evidence="1">
    <location>
        <position position="1"/>
    </location>
</feature>
<dbReference type="Proteomes" id="UP000297716">
    <property type="component" value="Unassembled WGS sequence"/>
</dbReference>
<keyword evidence="2" id="KW-1185">Reference proteome</keyword>
<reference evidence="1 2" key="1">
    <citation type="submission" date="2019-03" db="EMBL/GenBank/DDBJ databases">
        <title>Draft genome sequence of Xylaria hypoxylon DSM 108379, a ubiquitous saprotrophic-parasitic fungi on hardwood.</title>
        <authorList>
            <person name="Buettner E."/>
            <person name="Leonhardt S."/>
            <person name="Gebauer A.M."/>
            <person name="Liers C."/>
            <person name="Hofrichter M."/>
            <person name="Kellner H."/>
        </authorList>
    </citation>
    <scope>NUCLEOTIDE SEQUENCE [LARGE SCALE GENOMIC DNA]</scope>
    <source>
        <strain evidence="1 2">DSM 108379</strain>
    </source>
</reference>
<proteinExistence type="predicted"/>
<sequence>DLEVTFLEAFEAEGRKGYRVIWKATGIPHFLLHSERVQEFVESVAEDGSLQTRYACWETFGGWLGYVLPRAQLEGGFARWMDGLKKAAEEAK</sequence>
<evidence type="ECO:0000313" key="1">
    <source>
        <dbReference type="EMBL" id="TGJ78718.1"/>
    </source>
</evidence>
<dbReference type="OrthoDB" id="509124at2759"/>
<organism evidence="1 2">
    <name type="scientific">Xylaria hypoxylon</name>
    <dbReference type="NCBI Taxonomy" id="37992"/>
    <lineage>
        <taxon>Eukaryota</taxon>
        <taxon>Fungi</taxon>
        <taxon>Dikarya</taxon>
        <taxon>Ascomycota</taxon>
        <taxon>Pezizomycotina</taxon>
        <taxon>Sordariomycetes</taxon>
        <taxon>Xylariomycetidae</taxon>
        <taxon>Xylariales</taxon>
        <taxon>Xylariaceae</taxon>
        <taxon>Xylaria</taxon>
    </lineage>
</organism>
<accession>A0A4Z0YFN9</accession>
<name>A0A4Z0YFN9_9PEZI</name>
<evidence type="ECO:0000313" key="2">
    <source>
        <dbReference type="Proteomes" id="UP000297716"/>
    </source>
</evidence>
<comment type="caution">
    <text evidence="1">The sequence shown here is derived from an EMBL/GenBank/DDBJ whole genome shotgun (WGS) entry which is preliminary data.</text>
</comment>
<dbReference type="EMBL" id="SKBN01000358">
    <property type="protein sequence ID" value="TGJ78718.1"/>
    <property type="molecule type" value="Genomic_DNA"/>
</dbReference>